<dbReference type="EMBL" id="RJMB01000018">
    <property type="protein sequence ID" value="RNL83208.1"/>
    <property type="molecule type" value="Genomic_DNA"/>
</dbReference>
<dbReference type="NCBIfam" id="TIGR03941">
    <property type="entry name" value="tRNA_deam_assoc"/>
    <property type="match status" value="1"/>
</dbReference>
<organism evidence="2 3">
    <name type="scientific">Halostreptopolyspora alba</name>
    <dbReference type="NCBI Taxonomy" id="2487137"/>
    <lineage>
        <taxon>Bacteria</taxon>
        <taxon>Bacillati</taxon>
        <taxon>Actinomycetota</taxon>
        <taxon>Actinomycetes</taxon>
        <taxon>Streptosporangiales</taxon>
        <taxon>Nocardiopsidaceae</taxon>
        <taxon>Halostreptopolyspora</taxon>
    </lineage>
</organism>
<gene>
    <name evidence="2" type="ORF">EFW17_17075</name>
</gene>
<evidence type="ECO:0000256" key="1">
    <source>
        <dbReference type="SAM" id="MobiDB-lite"/>
    </source>
</evidence>
<keyword evidence="3" id="KW-1185">Reference proteome</keyword>
<comment type="caution">
    <text evidence="2">The sequence shown here is derived from an EMBL/GenBank/DDBJ whole genome shotgun (WGS) entry which is preliminary data.</text>
</comment>
<evidence type="ECO:0008006" key="4">
    <source>
        <dbReference type="Google" id="ProtNLM"/>
    </source>
</evidence>
<dbReference type="AlphaFoldDB" id="A0A3N0E5V1"/>
<dbReference type="Proteomes" id="UP000269198">
    <property type="component" value="Unassembled WGS sequence"/>
</dbReference>
<accession>A0A3N0E5V1</accession>
<evidence type="ECO:0000313" key="3">
    <source>
        <dbReference type="Proteomes" id="UP000269198"/>
    </source>
</evidence>
<reference evidence="2 3" key="1">
    <citation type="submission" date="2018-11" db="EMBL/GenBank/DDBJ databases">
        <title>The genome draft of YIM 96095.</title>
        <authorList>
            <person name="Tang S.-K."/>
            <person name="Chunyu W.-X."/>
            <person name="Feng Y.-Z."/>
        </authorList>
    </citation>
    <scope>NUCLEOTIDE SEQUENCE [LARGE SCALE GENOMIC DNA]</scope>
    <source>
        <strain evidence="2 3">YIM 96095</strain>
    </source>
</reference>
<dbReference type="RefSeq" id="WP_123202409.1">
    <property type="nucleotide sequence ID" value="NZ_RJMB01000018.1"/>
</dbReference>
<name>A0A3N0E5V1_9ACTN</name>
<feature type="region of interest" description="Disordered" evidence="1">
    <location>
        <begin position="95"/>
        <end position="117"/>
    </location>
</feature>
<proteinExistence type="predicted"/>
<dbReference type="InterPro" id="IPR023869">
    <property type="entry name" value="tRNA_Adeno_NH3ase_assoc_put"/>
</dbReference>
<protein>
    <recommendedName>
        <fullName evidence="4">tRNA adenosine deaminase</fullName>
    </recommendedName>
</protein>
<sequence length="165" mass="17547">MSVFAAVFCRSADTWLGTEVDLSGTESIDDVADLMRDVSGVHGPDAAEGTMLLLIEADDEWFGLVRVDDHSDPLVFLSDARVVHEHPLAALLLESGEFEPPEQTEGTGQKPYPDPGGTAALLSDIGIPEDDLLSLTLSEGILPGDVLSTVAERAGFAEDLDSLRL</sequence>
<dbReference type="OrthoDB" id="3826766at2"/>
<evidence type="ECO:0000313" key="2">
    <source>
        <dbReference type="EMBL" id="RNL83208.1"/>
    </source>
</evidence>